<dbReference type="Proteomes" id="UP001181347">
    <property type="component" value="Unassembled WGS sequence"/>
</dbReference>
<dbReference type="RefSeq" id="WP_018696643.1">
    <property type="nucleotide sequence ID" value="NZ_AP025581.1"/>
</dbReference>
<proteinExistence type="predicted"/>
<sequence length="587" mass="67639">MSHRKRINAGDSPCIDVQYQNLYAQVASLLMPRKLRAVLGRGSAKTTDFQAERLAEIIFDMPGAPLVWVADTFSNLTSNILPGVLEGLERKGLHEGVHYVIEKEPPTYTEKEKEHLPTWLKPHFWKPFNRLVSYKRTIIFHTGTNIRFGSLDRPSTLAGSSYVYVFGDEVKYFKEEKIANLMKAVRGYSVQYGNSPFYRGYSFTTDMPDVSHIGEYDWILKGASAMNTERLTLVMQAGLVYNQALHEYVAAKLEWQRTRTPEAEREYKNKLRTARLWRSRWVELRRLPETATFFMLASSYINVDILTAEWFDDAFAEQFSDYKAAILSMKPTLEGGERFYANLGERHFYYDGIDEEAYERFGLLEQEDSRVLRYCNPQRTLSLGVDFGNMCSMCVAQEEPRILRVLKFIYTLSPESIRQLADKFVTYFAHHRNKYVMLYYDRAGNNYRKMGADTASQLKHAIEFDSNEHPTGWSVQLMSIGQGNIGQGDEYIFMQELLAGHNKYLPQVLIDAYQCKPLKASLENARTRVSKGKICKDKRSEHLPVAELPMRSTNPSDSFKYLMMTPPLIQIVKGSPRSDIIYEPTFG</sequence>
<gene>
    <name evidence="1" type="ORF">CE91St16_06610</name>
    <name evidence="2" type="ORF">RVH17_09410</name>
</gene>
<dbReference type="InterPro" id="IPR027417">
    <property type="entry name" value="P-loop_NTPase"/>
</dbReference>
<evidence type="ECO:0000313" key="2">
    <source>
        <dbReference type="EMBL" id="MDU0260327.1"/>
    </source>
</evidence>
<accession>A0AA37P3I1</accession>
<organism evidence="1 3">
    <name type="scientific">Alistipes finegoldii</name>
    <dbReference type="NCBI Taxonomy" id="214856"/>
    <lineage>
        <taxon>Bacteria</taxon>
        <taxon>Pseudomonadati</taxon>
        <taxon>Bacteroidota</taxon>
        <taxon>Bacteroidia</taxon>
        <taxon>Bacteroidales</taxon>
        <taxon>Rikenellaceae</taxon>
        <taxon>Alistipes</taxon>
    </lineage>
</organism>
<protein>
    <submittedName>
        <fullName evidence="1">Uncharacterized protein</fullName>
    </submittedName>
</protein>
<reference evidence="2" key="2">
    <citation type="submission" date="2023-10" db="EMBL/GenBank/DDBJ databases">
        <title>Genome Sequence of the Bacteria from From Gut Wall in Crohn's Disease.</title>
        <authorList>
            <person name="Rodriguez-Palacios A."/>
        </authorList>
    </citation>
    <scope>NUCLEOTIDE SEQUENCE</scope>
    <source>
        <strain evidence="2">CavFT-hAR58</strain>
    </source>
</reference>
<dbReference type="Proteomes" id="UP001055105">
    <property type="component" value="Unassembled WGS sequence"/>
</dbReference>
<reference evidence="1" key="1">
    <citation type="submission" date="2022-01" db="EMBL/GenBank/DDBJ databases">
        <title>Novel bile acid biosynthetic pathways are enriched in the microbiome of centenarians.</title>
        <authorList>
            <person name="Sato Y."/>
            <person name="Atarashi K."/>
            <person name="Plichta R.D."/>
            <person name="Arai Y."/>
            <person name="Sasajima S."/>
            <person name="Kearney M.S."/>
            <person name="Suda W."/>
            <person name="Takeshita K."/>
            <person name="Sasaki T."/>
            <person name="Okamoto S."/>
            <person name="Skelly N.A."/>
            <person name="Okamura Y."/>
            <person name="Vlamakis H."/>
            <person name="Li Y."/>
            <person name="Tanoue T."/>
            <person name="Takei H."/>
            <person name="Nittono H."/>
            <person name="Narushima S."/>
            <person name="Irie J."/>
            <person name="Itoh H."/>
            <person name="Moriya K."/>
            <person name="Sugiura Y."/>
            <person name="Suematsu M."/>
            <person name="Moritoki N."/>
            <person name="Shibata S."/>
            <person name="Littman R.D."/>
            <person name="Fischbach A.M."/>
            <person name="Uwamino Y."/>
            <person name="Inoue T."/>
            <person name="Honda A."/>
            <person name="Hattori M."/>
            <person name="Murai T."/>
            <person name="Xavier J.R."/>
            <person name="Hirose N."/>
            <person name="Honda K."/>
        </authorList>
    </citation>
    <scope>NUCLEOTIDE SEQUENCE</scope>
    <source>
        <strain evidence="1">CE91-St16</strain>
    </source>
</reference>
<name>A0AA37P3I1_9BACT</name>
<comment type="caution">
    <text evidence="1">The sequence shown here is derived from an EMBL/GenBank/DDBJ whole genome shotgun (WGS) entry which is preliminary data.</text>
</comment>
<evidence type="ECO:0000313" key="1">
    <source>
        <dbReference type="EMBL" id="GKI17753.1"/>
    </source>
</evidence>
<dbReference type="EMBL" id="JAWDES010000005">
    <property type="protein sequence ID" value="MDU0260327.1"/>
    <property type="molecule type" value="Genomic_DNA"/>
</dbReference>
<evidence type="ECO:0000313" key="3">
    <source>
        <dbReference type="Proteomes" id="UP001055105"/>
    </source>
</evidence>
<dbReference type="Gene3D" id="3.40.50.300">
    <property type="entry name" value="P-loop containing nucleotide triphosphate hydrolases"/>
    <property type="match status" value="1"/>
</dbReference>
<dbReference type="EMBL" id="BQOL01000001">
    <property type="protein sequence ID" value="GKI17753.1"/>
    <property type="molecule type" value="Genomic_DNA"/>
</dbReference>
<dbReference type="AlphaFoldDB" id="A0AA37P3I1"/>